<dbReference type="Pfam" id="PF00685">
    <property type="entry name" value="Sulfotransfer_1"/>
    <property type="match status" value="1"/>
</dbReference>
<dbReference type="GO" id="GO:0016740">
    <property type="term" value="F:transferase activity"/>
    <property type="evidence" value="ECO:0007669"/>
    <property type="project" value="UniProtKB-KW"/>
</dbReference>
<evidence type="ECO:0000313" key="4">
    <source>
        <dbReference type="EMBL" id="KAL3272509.1"/>
    </source>
</evidence>
<dbReference type="AlphaFoldDB" id="A0ABD2N2G6"/>
<evidence type="ECO:0000256" key="1">
    <source>
        <dbReference type="ARBA" id="ARBA00005771"/>
    </source>
</evidence>
<comment type="similarity">
    <text evidence="1">Belongs to the sulfotransferase 1 family.</text>
</comment>
<feature type="domain" description="Sulfotransferase" evidence="3">
    <location>
        <begin position="57"/>
        <end position="325"/>
    </location>
</feature>
<dbReference type="PANTHER" id="PTHR11783">
    <property type="entry name" value="SULFOTRANSFERASE SULT"/>
    <property type="match status" value="1"/>
</dbReference>
<protein>
    <recommendedName>
        <fullName evidence="3">Sulfotransferase domain-containing protein</fullName>
    </recommendedName>
</protein>
<gene>
    <name evidence="4" type="ORF">HHI36_013985</name>
</gene>
<proteinExistence type="inferred from homology"/>
<dbReference type="Gene3D" id="3.40.50.300">
    <property type="entry name" value="P-loop containing nucleotide triphosphate hydrolases"/>
    <property type="match status" value="1"/>
</dbReference>
<evidence type="ECO:0000313" key="5">
    <source>
        <dbReference type="Proteomes" id="UP001516400"/>
    </source>
</evidence>
<dbReference type="SUPFAM" id="SSF52540">
    <property type="entry name" value="P-loop containing nucleoside triphosphate hydrolases"/>
    <property type="match status" value="1"/>
</dbReference>
<accession>A0ABD2N2G6</accession>
<dbReference type="InterPro" id="IPR027417">
    <property type="entry name" value="P-loop_NTPase"/>
</dbReference>
<dbReference type="EMBL" id="JABFTP020000062">
    <property type="protein sequence ID" value="KAL3272509.1"/>
    <property type="molecule type" value="Genomic_DNA"/>
</dbReference>
<organism evidence="4 5">
    <name type="scientific">Cryptolaemus montrouzieri</name>
    <dbReference type="NCBI Taxonomy" id="559131"/>
    <lineage>
        <taxon>Eukaryota</taxon>
        <taxon>Metazoa</taxon>
        <taxon>Ecdysozoa</taxon>
        <taxon>Arthropoda</taxon>
        <taxon>Hexapoda</taxon>
        <taxon>Insecta</taxon>
        <taxon>Pterygota</taxon>
        <taxon>Neoptera</taxon>
        <taxon>Endopterygota</taxon>
        <taxon>Coleoptera</taxon>
        <taxon>Polyphaga</taxon>
        <taxon>Cucujiformia</taxon>
        <taxon>Coccinelloidea</taxon>
        <taxon>Coccinellidae</taxon>
        <taxon>Scymninae</taxon>
        <taxon>Scymnini</taxon>
        <taxon>Cryptolaemus</taxon>
    </lineage>
</organism>
<evidence type="ECO:0000259" key="3">
    <source>
        <dbReference type="Pfam" id="PF00685"/>
    </source>
</evidence>
<keyword evidence="5" id="KW-1185">Reference proteome</keyword>
<evidence type="ECO:0000256" key="2">
    <source>
        <dbReference type="ARBA" id="ARBA00022679"/>
    </source>
</evidence>
<dbReference type="Proteomes" id="UP001516400">
    <property type="component" value="Unassembled WGS sequence"/>
</dbReference>
<dbReference type="InterPro" id="IPR000863">
    <property type="entry name" value="Sulfotransferase_dom"/>
</dbReference>
<sequence length="332" mass="39588">MENHKLIFPVEENLNQELLKYFKGERDGYVQVGPKKWFLPVKFKSLASQYKNFRVRPDDVWITGVPRSGTTVTQELVWLLCNNLDYEAAKQDLDERVRYYELDLVFNDKTTEERIMTFSGDKELERLAECIKNTLKFLDDDVKRRTIKTHLPFELLPDDILRKGCKVIYVCRNPKDVAVSYFFYEKGSWHLNFTGDFEKYWNFFKNGNCTFGPYFQHVKQAYEKKNLLNVLLVFYEDLRKDPRAYIRQIADFLNKQLDKKEIDKLENHLGFENFKKNPAVSKALRDVDNNEVDFIRKGKVGGWTEYFTKKINNEANEWINENIRHIGIKWPK</sequence>
<name>A0ABD2N2G6_9CUCU</name>
<comment type="caution">
    <text evidence="4">The sequence shown here is derived from an EMBL/GenBank/DDBJ whole genome shotgun (WGS) entry which is preliminary data.</text>
</comment>
<keyword evidence="2" id="KW-0808">Transferase</keyword>
<reference evidence="4 5" key="1">
    <citation type="journal article" date="2021" name="BMC Biol.">
        <title>Horizontally acquired antibacterial genes associated with adaptive radiation of ladybird beetles.</title>
        <authorList>
            <person name="Li H.S."/>
            <person name="Tang X.F."/>
            <person name="Huang Y.H."/>
            <person name="Xu Z.Y."/>
            <person name="Chen M.L."/>
            <person name="Du X.Y."/>
            <person name="Qiu B.Y."/>
            <person name="Chen P.T."/>
            <person name="Zhang W."/>
            <person name="Slipinski A."/>
            <person name="Escalona H.E."/>
            <person name="Waterhouse R.M."/>
            <person name="Zwick A."/>
            <person name="Pang H."/>
        </authorList>
    </citation>
    <scope>NUCLEOTIDE SEQUENCE [LARGE SCALE GENOMIC DNA]</scope>
    <source>
        <strain evidence="4">SYSU2018</strain>
    </source>
</reference>